<comment type="caution">
    <text evidence="1">The sequence shown here is derived from an EMBL/GenBank/DDBJ whole genome shotgun (WGS) entry which is preliminary data.</text>
</comment>
<gene>
    <name evidence="1" type="ORF">RsS93_03350</name>
</gene>
<keyword evidence="2" id="KW-1185">Reference proteome</keyword>
<name>A0ABQ0YX68_9HYPH</name>
<organism evidence="1 2">
    <name type="scientific">Rhizobium dioscoreae</name>
    <dbReference type="NCBI Taxonomy" id="2653122"/>
    <lineage>
        <taxon>Bacteria</taxon>
        <taxon>Pseudomonadati</taxon>
        <taxon>Pseudomonadota</taxon>
        <taxon>Alphaproteobacteria</taxon>
        <taxon>Hyphomicrobiales</taxon>
        <taxon>Rhizobiaceae</taxon>
        <taxon>Rhizobium/Agrobacterium group</taxon>
        <taxon>Rhizobium</taxon>
    </lineage>
</organism>
<evidence type="ECO:0000313" key="1">
    <source>
        <dbReference type="EMBL" id="GES47721.1"/>
    </source>
</evidence>
<evidence type="ECO:0000313" key="2">
    <source>
        <dbReference type="Proteomes" id="UP000390335"/>
    </source>
</evidence>
<accession>A0ABQ0YX68</accession>
<sequence length="55" mass="5982">MQFEGVGCGEWVFDLDHGAGIGQISDEAIEDRVAVVKYDFRAEKRSLSGGYPAFG</sequence>
<protein>
    <submittedName>
        <fullName evidence="1">Uncharacterized protein</fullName>
    </submittedName>
</protein>
<dbReference type="EMBL" id="BLAJ01000001">
    <property type="protein sequence ID" value="GES47721.1"/>
    <property type="molecule type" value="Genomic_DNA"/>
</dbReference>
<reference evidence="1 2" key="1">
    <citation type="journal article" date="2020" name="Genome Biol. Evol.">
        <title>Rhizobium dioscoreae sp. nov., a plant growth-promoting bacterium isolated from yam (Dioscorea species).</title>
        <authorList>
            <person name="Ouyabe M."/>
            <person name="Tanaka N."/>
            <person name="Shiwa Y."/>
            <person name="Fujita N."/>
            <person name="Kikuno H."/>
            <person name="Babil P."/>
            <person name="Shiwachi H."/>
        </authorList>
    </citation>
    <scope>NUCLEOTIDE SEQUENCE [LARGE SCALE GENOMIC DNA]</scope>
    <source>
        <strain evidence="1 2">S-93</strain>
    </source>
</reference>
<proteinExistence type="predicted"/>
<dbReference type="Proteomes" id="UP000390335">
    <property type="component" value="Unassembled WGS sequence"/>
</dbReference>